<dbReference type="PROSITE" id="PS50297">
    <property type="entry name" value="ANK_REP_REGION"/>
    <property type="match status" value="1"/>
</dbReference>
<feature type="repeat" description="ANK" evidence="2">
    <location>
        <begin position="708"/>
        <end position="740"/>
    </location>
</feature>
<dbReference type="Gene3D" id="3.40.50.300">
    <property type="entry name" value="P-loop containing nucleotide triphosphate hydrolases"/>
    <property type="match status" value="1"/>
</dbReference>
<dbReference type="Proteomes" id="UP000235371">
    <property type="component" value="Unassembled WGS sequence"/>
</dbReference>
<evidence type="ECO:0000313" key="6">
    <source>
        <dbReference type="Proteomes" id="UP000235371"/>
    </source>
</evidence>
<evidence type="ECO:0000313" key="5">
    <source>
        <dbReference type="EMBL" id="PMD52710.1"/>
    </source>
</evidence>
<evidence type="ECO:0000256" key="1">
    <source>
        <dbReference type="ARBA" id="ARBA00022737"/>
    </source>
</evidence>
<dbReference type="InterPro" id="IPR056884">
    <property type="entry name" value="NPHP3-like_N"/>
</dbReference>
<keyword evidence="1" id="KW-0677">Repeat</keyword>
<evidence type="ECO:0000256" key="2">
    <source>
        <dbReference type="PROSITE-ProRule" id="PRU00023"/>
    </source>
</evidence>
<dbReference type="PANTHER" id="PTHR10039:SF16">
    <property type="entry name" value="GPI INOSITOL-DEACYLASE"/>
    <property type="match status" value="1"/>
</dbReference>
<dbReference type="InterPro" id="IPR036770">
    <property type="entry name" value="Ankyrin_rpt-contain_sf"/>
</dbReference>
<name>A0A2J6SPR2_9HELO</name>
<organism evidence="5 6">
    <name type="scientific">Hyaloscypha bicolor E</name>
    <dbReference type="NCBI Taxonomy" id="1095630"/>
    <lineage>
        <taxon>Eukaryota</taxon>
        <taxon>Fungi</taxon>
        <taxon>Dikarya</taxon>
        <taxon>Ascomycota</taxon>
        <taxon>Pezizomycotina</taxon>
        <taxon>Leotiomycetes</taxon>
        <taxon>Helotiales</taxon>
        <taxon>Hyaloscyphaceae</taxon>
        <taxon>Hyaloscypha</taxon>
        <taxon>Hyaloscypha bicolor</taxon>
    </lineage>
</organism>
<dbReference type="Gene3D" id="1.25.40.20">
    <property type="entry name" value="Ankyrin repeat-containing domain"/>
    <property type="match status" value="1"/>
</dbReference>
<keyword evidence="6" id="KW-1185">Reference proteome</keyword>
<dbReference type="PANTHER" id="PTHR10039">
    <property type="entry name" value="AMELOGENIN"/>
    <property type="match status" value="1"/>
</dbReference>
<evidence type="ECO:0000259" key="3">
    <source>
        <dbReference type="Pfam" id="PF17111"/>
    </source>
</evidence>
<dbReference type="SMART" id="SM00248">
    <property type="entry name" value="ANK"/>
    <property type="match status" value="3"/>
</dbReference>
<proteinExistence type="predicted"/>
<feature type="domain" description="Azaphilone pigments biosynthesis cluster protein L N-terminal" evidence="3">
    <location>
        <begin position="1"/>
        <end position="166"/>
    </location>
</feature>
<reference evidence="5 6" key="1">
    <citation type="submission" date="2016-04" db="EMBL/GenBank/DDBJ databases">
        <title>A degradative enzymes factory behind the ericoid mycorrhizal symbiosis.</title>
        <authorList>
            <consortium name="DOE Joint Genome Institute"/>
            <person name="Martino E."/>
            <person name="Morin E."/>
            <person name="Grelet G."/>
            <person name="Kuo A."/>
            <person name="Kohler A."/>
            <person name="Daghino S."/>
            <person name="Barry K."/>
            <person name="Choi C."/>
            <person name="Cichocki N."/>
            <person name="Clum A."/>
            <person name="Copeland A."/>
            <person name="Hainaut M."/>
            <person name="Haridas S."/>
            <person name="Labutti K."/>
            <person name="Lindquist E."/>
            <person name="Lipzen A."/>
            <person name="Khouja H.-R."/>
            <person name="Murat C."/>
            <person name="Ohm R."/>
            <person name="Olson A."/>
            <person name="Spatafora J."/>
            <person name="Veneault-Fourrey C."/>
            <person name="Henrissat B."/>
            <person name="Grigoriev I."/>
            <person name="Martin F."/>
            <person name="Perotto S."/>
        </authorList>
    </citation>
    <scope>NUCLEOTIDE SEQUENCE [LARGE SCALE GENOMIC DNA]</scope>
    <source>
        <strain evidence="5 6">E</strain>
    </source>
</reference>
<keyword evidence="2" id="KW-0040">ANK repeat</keyword>
<gene>
    <name evidence="5" type="ORF">K444DRAFT_635671</name>
</gene>
<dbReference type="InParanoid" id="A0A2J6SPR2"/>
<evidence type="ECO:0000259" key="4">
    <source>
        <dbReference type="Pfam" id="PF24883"/>
    </source>
</evidence>
<dbReference type="RefSeq" id="XP_024729614.1">
    <property type="nucleotide sequence ID" value="XM_024883897.1"/>
</dbReference>
<dbReference type="SUPFAM" id="SSF48403">
    <property type="entry name" value="Ankyrin repeat"/>
    <property type="match status" value="1"/>
</dbReference>
<dbReference type="SUPFAM" id="SSF52540">
    <property type="entry name" value="P-loop containing nucleoside triphosphate hydrolases"/>
    <property type="match status" value="1"/>
</dbReference>
<sequence>MDPLSIAGTLIAVLQITTSVISILYDYRTGVASASREVIQITEALNSLKDVLESILRLIETTKAGELSTVELLAKDGGTLQSCQAELERLRAKLEPEKGWRKLRNSLIWPLKEGEMRRALEGLERWKSTMQLALSADQATLSLSIKDDVEDLTQMFQRHNTDLKRQAIYKWLSAPDPYSNHVTNRKKRQFQTGVWLLRSKQYEHWLQSENSFLWIYGIPGSGKTVLCSTAIEQLIRYFQQAPRTALTYFYFDFNDTGKRDTNSLIRSLITQLSAQCETIPPPLLELYNSQPDGMEVIDEQNLLATLRNLILTFHNVYIVLDALDESLDCEEILHFINSVQGWDLSRLHLLVTSRQLADIEESLTGLVTERVCLQDSEMNEDIILYVADKLENDKSLSRFPPDIRFQIQKKLLEGEDGMFQWVVCQLDMLRRCMSVAAIRKALSVGLPKNLDQTYDQILFQIDELHQQDVLKTLQVLTATQESLTLEEIVEILAVDLDSDPPHFDPDSRLLDPRSILSMCSSLVTTVKTSRWTTYPEKESVTYLKLAHASVADYLTQPKMGPSQFHFSTTPSRQFLAQCCLAYLMNPEFSTGHQSRQKTEMAAMRSSYPFLIHAINNWLKYLSKMPGDPDDYLEPRTIEMLQAFFETWKTPSGGNYTFWVGMLIPDVVYEQIRKTQPLYYAASYGLTEVVRMILESQKDIELNALGGRAYSTALHVATYRNRIDVVKVLLDQGADPNLCNVSDEPPLYWAAINGNQEMQDLLLKNGATDLKGVLGRKFTLQDRLDEMLLAIDFKLDE</sequence>
<dbReference type="GeneID" id="36591974"/>
<dbReference type="PROSITE" id="PS50088">
    <property type="entry name" value="ANK_REPEAT"/>
    <property type="match status" value="1"/>
</dbReference>
<dbReference type="InterPro" id="IPR027417">
    <property type="entry name" value="P-loop_NTPase"/>
</dbReference>
<dbReference type="STRING" id="1095630.A0A2J6SPR2"/>
<dbReference type="Pfam" id="PF24883">
    <property type="entry name" value="NPHP3_N"/>
    <property type="match status" value="1"/>
</dbReference>
<dbReference type="InterPro" id="IPR002110">
    <property type="entry name" value="Ankyrin_rpt"/>
</dbReference>
<dbReference type="EMBL" id="KZ613895">
    <property type="protein sequence ID" value="PMD52710.1"/>
    <property type="molecule type" value="Genomic_DNA"/>
</dbReference>
<dbReference type="Pfam" id="PF17111">
    <property type="entry name" value="PigL_N"/>
    <property type="match status" value="1"/>
</dbReference>
<dbReference type="OrthoDB" id="1577640at2759"/>
<feature type="domain" description="Nephrocystin 3-like N-terminal" evidence="4">
    <location>
        <begin position="192"/>
        <end position="354"/>
    </location>
</feature>
<dbReference type="InterPro" id="IPR031348">
    <property type="entry name" value="PigL_N"/>
</dbReference>
<dbReference type="AlphaFoldDB" id="A0A2J6SPR2"/>
<protein>
    <submittedName>
        <fullName evidence="5">Uncharacterized protein</fullName>
    </submittedName>
</protein>
<accession>A0A2J6SPR2</accession>
<dbReference type="Pfam" id="PF12796">
    <property type="entry name" value="Ank_2"/>
    <property type="match status" value="1"/>
</dbReference>